<organism evidence="1 4">
    <name type="scientific">Archaeoglobus fulgidus</name>
    <dbReference type="NCBI Taxonomy" id="2234"/>
    <lineage>
        <taxon>Archaea</taxon>
        <taxon>Methanobacteriati</taxon>
        <taxon>Methanobacteriota</taxon>
        <taxon>Archaeoglobi</taxon>
        <taxon>Archaeoglobales</taxon>
        <taxon>Archaeoglobaceae</taxon>
        <taxon>Archaeoglobus</taxon>
    </lineage>
</organism>
<dbReference type="EMBL" id="LGEX01000014">
    <property type="protein sequence ID" value="KUK07042.1"/>
    <property type="molecule type" value="Genomic_DNA"/>
</dbReference>
<evidence type="ECO:0008006" key="5">
    <source>
        <dbReference type="Google" id="ProtNLM"/>
    </source>
</evidence>
<reference evidence="3 4" key="2">
    <citation type="journal article" date="2015" name="MBio">
        <title>Genome-Resolved Metagenomic Analysis Reveals Roles for Candidate Phyla and Other Microbial Community Members in Biogeochemical Transformations in Oil Reservoirs.</title>
        <authorList>
            <person name="Hu P."/>
            <person name="Tom L."/>
            <person name="Singh A."/>
            <person name="Thomas B.C."/>
            <person name="Baker B.J."/>
            <person name="Piceno Y.M."/>
            <person name="Andersen G.L."/>
            <person name="Banfield J.F."/>
        </authorList>
    </citation>
    <scope>NUCLEOTIDE SEQUENCE [LARGE SCALE GENOMIC DNA]</scope>
</reference>
<accession>A0A101DED1</accession>
<dbReference type="Proteomes" id="UP000054307">
    <property type="component" value="Unassembled WGS sequence"/>
</dbReference>
<sequence length="79" mass="9388">MPTTTTATRKKSNEKINICFEFHSKPQKLIRIDNSGKLYVPALIRKLFRDYRFFVYVEDGKLVFDPVKIDDVFEEVEEE</sequence>
<name>A0A101DED1_ARCFL</name>
<gene>
    <name evidence="1" type="ORF">XD40_0833</name>
    <name evidence="2" type="ORF">XD48_0754</name>
</gene>
<evidence type="ECO:0000313" key="3">
    <source>
        <dbReference type="Proteomes" id="UP000054015"/>
    </source>
</evidence>
<protein>
    <recommendedName>
        <fullName evidence="5">SpoVT-AbrB domain-containing protein</fullName>
    </recommendedName>
</protein>
<dbReference type="AlphaFoldDB" id="A0A101DED1"/>
<reference evidence="1" key="1">
    <citation type="journal article" date="2015" name="MBio">
        <title>Genome-resolved metagenomic analysis reveals roles for candidate phyla and other microbial community members in biogeochemical transformations in oil reservoirs.</title>
        <authorList>
            <person name="Hu P."/>
            <person name="Tom L."/>
            <person name="Singh A."/>
            <person name="Thomas B.C."/>
            <person name="Baker B.J."/>
            <person name="Piceno Y.M."/>
            <person name="Andersen G.L."/>
            <person name="Banfield J.F."/>
        </authorList>
    </citation>
    <scope>NUCLEOTIDE SEQUENCE [LARGE SCALE GENOMIC DNA]</scope>
    <source>
        <strain evidence="2">49_2300</strain>
        <strain evidence="1">49_95</strain>
    </source>
</reference>
<dbReference type="EMBL" id="LGEQ01000011">
    <property type="protein sequence ID" value="KUJ94012.1"/>
    <property type="molecule type" value="Genomic_DNA"/>
</dbReference>
<evidence type="ECO:0000313" key="1">
    <source>
        <dbReference type="EMBL" id="KUJ94012.1"/>
    </source>
</evidence>
<proteinExistence type="predicted"/>
<dbReference type="Proteomes" id="UP000054015">
    <property type="component" value="Unassembled WGS sequence"/>
</dbReference>
<evidence type="ECO:0000313" key="2">
    <source>
        <dbReference type="EMBL" id="KUK07042.1"/>
    </source>
</evidence>
<dbReference type="PATRIC" id="fig|2234.6.peg.1247"/>
<evidence type="ECO:0000313" key="4">
    <source>
        <dbReference type="Proteomes" id="UP000054307"/>
    </source>
</evidence>
<comment type="caution">
    <text evidence="1">The sequence shown here is derived from an EMBL/GenBank/DDBJ whole genome shotgun (WGS) entry which is preliminary data.</text>
</comment>